<gene>
    <name evidence="1" type="ORF">PMG11_08551</name>
</gene>
<keyword evidence="2" id="KW-1185">Reference proteome</keyword>
<proteinExistence type="predicted"/>
<dbReference type="Proteomes" id="UP000042958">
    <property type="component" value="Unassembled WGS sequence"/>
</dbReference>
<name>A0A0F7TT84_PENBI</name>
<protein>
    <submittedName>
        <fullName evidence="1">Uncharacterized protein</fullName>
    </submittedName>
</protein>
<reference evidence="2" key="1">
    <citation type="journal article" date="2015" name="Genome Announc.">
        <title>Draft genome sequence of the fungus Penicillium brasilianum MG11.</title>
        <authorList>
            <person name="Horn F."/>
            <person name="Linde J."/>
            <person name="Mattern D.J."/>
            <person name="Walther G."/>
            <person name="Guthke R."/>
            <person name="Brakhage A.A."/>
            <person name="Valiante V."/>
        </authorList>
    </citation>
    <scope>NUCLEOTIDE SEQUENCE [LARGE SCALE GENOMIC DNA]</scope>
    <source>
        <strain evidence="2">MG11</strain>
    </source>
</reference>
<organism evidence="1 2">
    <name type="scientific">Penicillium brasilianum</name>
    <dbReference type="NCBI Taxonomy" id="104259"/>
    <lineage>
        <taxon>Eukaryota</taxon>
        <taxon>Fungi</taxon>
        <taxon>Dikarya</taxon>
        <taxon>Ascomycota</taxon>
        <taxon>Pezizomycotina</taxon>
        <taxon>Eurotiomycetes</taxon>
        <taxon>Eurotiomycetidae</taxon>
        <taxon>Eurotiales</taxon>
        <taxon>Aspergillaceae</taxon>
        <taxon>Penicillium</taxon>
    </lineage>
</organism>
<evidence type="ECO:0000313" key="2">
    <source>
        <dbReference type="Proteomes" id="UP000042958"/>
    </source>
</evidence>
<accession>A0A0F7TT84</accession>
<dbReference type="EMBL" id="CDHK01000008">
    <property type="protein sequence ID" value="CEJ59953.1"/>
    <property type="molecule type" value="Genomic_DNA"/>
</dbReference>
<dbReference type="AlphaFoldDB" id="A0A0F7TT84"/>
<evidence type="ECO:0000313" key="1">
    <source>
        <dbReference type="EMBL" id="CEJ59953.1"/>
    </source>
</evidence>
<sequence>MSTGNIFFTILQDFAVAGLQILNHSIGLDRLVAGVSRRKGEIDEGEIEIERNGSDGWSIKSDDPQESVTVAPEGSSISNLDVLGKYRYLDPTRHITIPVTKGV</sequence>